<accession>A0AAF3EZN8</accession>
<evidence type="ECO:0000313" key="2">
    <source>
        <dbReference type="WBParaSite" id="MBELARI_LOCUS19707"/>
    </source>
</evidence>
<organism evidence="1 2">
    <name type="scientific">Mesorhabditis belari</name>
    <dbReference type="NCBI Taxonomy" id="2138241"/>
    <lineage>
        <taxon>Eukaryota</taxon>
        <taxon>Metazoa</taxon>
        <taxon>Ecdysozoa</taxon>
        <taxon>Nematoda</taxon>
        <taxon>Chromadorea</taxon>
        <taxon>Rhabditida</taxon>
        <taxon>Rhabditina</taxon>
        <taxon>Rhabditomorpha</taxon>
        <taxon>Rhabditoidea</taxon>
        <taxon>Rhabditidae</taxon>
        <taxon>Mesorhabditinae</taxon>
        <taxon>Mesorhabditis</taxon>
    </lineage>
</organism>
<evidence type="ECO:0000313" key="1">
    <source>
        <dbReference type="Proteomes" id="UP000887575"/>
    </source>
</evidence>
<dbReference type="WBParaSite" id="MBELARI_LOCUS19707">
    <property type="protein sequence ID" value="MBELARI_LOCUS19707"/>
    <property type="gene ID" value="MBELARI_LOCUS19707"/>
</dbReference>
<proteinExistence type="predicted"/>
<dbReference type="Proteomes" id="UP000887575">
    <property type="component" value="Unassembled WGS sequence"/>
</dbReference>
<name>A0AAF3EZN8_9BILA</name>
<protein>
    <submittedName>
        <fullName evidence="2">Uncharacterized protein</fullName>
    </submittedName>
</protein>
<reference evidence="2" key="1">
    <citation type="submission" date="2024-02" db="UniProtKB">
        <authorList>
            <consortium name="WormBaseParasite"/>
        </authorList>
    </citation>
    <scope>IDENTIFICATION</scope>
</reference>
<sequence length="70" mass="7727">MSSGENGDKHSSCFEKILDAEDYLKTKSKKAAKDMYKPQCDTNDCLKHCADPTLMQACPCCKEGSSMTLD</sequence>
<dbReference type="AlphaFoldDB" id="A0AAF3EZN8"/>
<keyword evidence="1" id="KW-1185">Reference proteome</keyword>